<reference evidence="1 2" key="1">
    <citation type="submission" date="2018-12" db="EMBL/GenBank/DDBJ databases">
        <title>Complete genome of Litorilituus sediminis.</title>
        <authorList>
            <person name="Liu A."/>
            <person name="Rong J."/>
        </authorList>
    </citation>
    <scope>NUCLEOTIDE SEQUENCE [LARGE SCALE GENOMIC DNA]</scope>
    <source>
        <strain evidence="1 2">JCM 17549</strain>
    </source>
</reference>
<proteinExistence type="predicted"/>
<dbReference type="Proteomes" id="UP000290244">
    <property type="component" value="Chromosome"/>
</dbReference>
<dbReference type="RefSeq" id="WP_130603120.1">
    <property type="nucleotide sequence ID" value="NZ_CP034759.1"/>
</dbReference>
<dbReference type="OrthoDB" id="10020651at2"/>
<accession>A0A4P6P578</accession>
<gene>
    <name evidence="1" type="ORF">EMK97_13780</name>
</gene>
<dbReference type="AlphaFoldDB" id="A0A4P6P578"/>
<sequence length="453" mass="51742">MHKIYTLKSGKPVQSKIKKLFGTHGIELLDEDRLDLLKKVNILVDSSTTTQFTESQGTSKSSTGSIVGRALVGAAVSGGLGAVVGGVTGKKSHESSSVTKESKNYELTLELTFLNEKKVHAIVKDIDTYHWLLAFVDMSPWSDAKIKQAEKEAKESRDENIRFFEQRRLIKDYEKQRKLEKRKNTQEIINKCKNFFKSLVGLTNYELKAGMSPHQLKVMNKFIAAEGSPNGNSSKFCGKWSINFLAENLTSNKNKNKAFLKNNSDTNPFSHCLLATEKFCELSYIQKNAAWFKFLNGAQFEYSFGVQDELEYRFFTCCSDIIVWLSCFNEFIEKVYNGLPTYIDAKDQHKVERNIFLETFENNLKNIGKILYYIAWKDNGAYLESFIYLSSGFKKQYSDLPFLRAIFNPVKKRVSRKCKSCNSTQSFVQSKCSNCNIELFRSLLNENDPIIVL</sequence>
<dbReference type="KEGG" id="lsd:EMK97_13780"/>
<organism evidence="1 2">
    <name type="scientific">Litorilituus sediminis</name>
    <dbReference type="NCBI Taxonomy" id="718192"/>
    <lineage>
        <taxon>Bacteria</taxon>
        <taxon>Pseudomonadati</taxon>
        <taxon>Pseudomonadota</taxon>
        <taxon>Gammaproteobacteria</taxon>
        <taxon>Alteromonadales</taxon>
        <taxon>Colwelliaceae</taxon>
        <taxon>Litorilituus</taxon>
    </lineage>
</organism>
<dbReference type="EMBL" id="CP034759">
    <property type="protein sequence ID" value="QBG36711.1"/>
    <property type="molecule type" value="Genomic_DNA"/>
</dbReference>
<evidence type="ECO:0000313" key="1">
    <source>
        <dbReference type="EMBL" id="QBG36711.1"/>
    </source>
</evidence>
<evidence type="ECO:0000313" key="2">
    <source>
        <dbReference type="Proteomes" id="UP000290244"/>
    </source>
</evidence>
<protein>
    <submittedName>
        <fullName evidence="1">Uncharacterized protein</fullName>
    </submittedName>
</protein>
<keyword evidence="2" id="KW-1185">Reference proteome</keyword>
<name>A0A4P6P578_9GAMM</name>